<keyword evidence="1" id="KW-0175">Coiled coil</keyword>
<reference evidence="3 4" key="1">
    <citation type="submission" date="2016-11" db="EMBL/GenBank/DDBJ databases">
        <title>Trade-off between light-utilization and light-protection in marine flavobacteria.</title>
        <authorList>
            <person name="Kumagai Y."/>
        </authorList>
    </citation>
    <scope>NUCLEOTIDE SEQUENCE [LARGE SCALE GENOMIC DNA]</scope>
    <source>
        <strain evidence="3 4">JCM 17109</strain>
    </source>
</reference>
<dbReference type="InterPro" id="IPR018764">
    <property type="entry name" value="RskA_C"/>
</dbReference>
<name>A0A2S9WS53_9FLAO</name>
<dbReference type="EMBL" id="MQUC01000003">
    <property type="protein sequence ID" value="PRP66311.1"/>
    <property type="molecule type" value="Genomic_DNA"/>
</dbReference>
<evidence type="ECO:0000256" key="1">
    <source>
        <dbReference type="SAM" id="Coils"/>
    </source>
</evidence>
<sequence>MTLEELKNSGDLEAYVCGVLSRERSREISKQINESDELQLEVQQIEDAYFKLAAGISPKIDEVKIYENLRRYIKEQGRDEDDSINWSQYLGWAAAVLLFIGAGYFFRENTNLNEQLVDTERTNNILNNELEQLDELNADYQEALAFIKDKNTVKVNLAGQGDYANTSAVAFHNPVRDKTYVDVSGLPEAPEDMTYQLWSLTLNPLTPTSLGVMAMNDQKFIEFENSFDTQAFGITLEKAGGSPSPTLERLYTLGVIE</sequence>
<organism evidence="3 4">
    <name type="scientific">Nonlabens agnitus</name>
    <dbReference type="NCBI Taxonomy" id="870484"/>
    <lineage>
        <taxon>Bacteria</taxon>
        <taxon>Pseudomonadati</taxon>
        <taxon>Bacteroidota</taxon>
        <taxon>Flavobacteriia</taxon>
        <taxon>Flavobacteriales</taxon>
        <taxon>Flavobacteriaceae</taxon>
        <taxon>Nonlabens</taxon>
    </lineage>
</organism>
<evidence type="ECO:0000313" key="4">
    <source>
        <dbReference type="Proteomes" id="UP000239532"/>
    </source>
</evidence>
<feature type="coiled-coil region" evidence="1">
    <location>
        <begin position="109"/>
        <end position="150"/>
    </location>
</feature>
<proteinExistence type="predicted"/>
<evidence type="ECO:0000313" key="3">
    <source>
        <dbReference type="EMBL" id="PRP66311.1"/>
    </source>
</evidence>
<keyword evidence="4" id="KW-1185">Reference proteome</keyword>
<evidence type="ECO:0000259" key="2">
    <source>
        <dbReference type="Pfam" id="PF10099"/>
    </source>
</evidence>
<comment type="caution">
    <text evidence="3">The sequence shown here is derived from an EMBL/GenBank/DDBJ whole genome shotgun (WGS) entry which is preliminary data.</text>
</comment>
<dbReference type="RefSeq" id="WP_105982149.1">
    <property type="nucleotide sequence ID" value="NZ_MQUC01000003.1"/>
</dbReference>
<protein>
    <recommendedName>
        <fullName evidence="2">Anti-sigma K factor RskA C-terminal domain-containing protein</fullName>
    </recommendedName>
</protein>
<gene>
    <name evidence="3" type="ORF">BST86_04000</name>
</gene>
<dbReference type="Pfam" id="PF10099">
    <property type="entry name" value="RskA_C"/>
    <property type="match status" value="1"/>
</dbReference>
<dbReference type="GO" id="GO:0005886">
    <property type="term" value="C:plasma membrane"/>
    <property type="evidence" value="ECO:0007669"/>
    <property type="project" value="InterPro"/>
</dbReference>
<dbReference type="Proteomes" id="UP000239532">
    <property type="component" value="Unassembled WGS sequence"/>
</dbReference>
<dbReference type="OrthoDB" id="1420916at2"/>
<accession>A0A2S9WS53</accession>
<dbReference type="AlphaFoldDB" id="A0A2S9WS53"/>
<feature type="domain" description="Anti-sigma K factor RskA C-terminal" evidence="2">
    <location>
        <begin position="93"/>
        <end position="246"/>
    </location>
</feature>